<dbReference type="Gene3D" id="3.10.300.10">
    <property type="entry name" value="Methylpurine-DNA glycosylase (MPG)"/>
    <property type="match status" value="1"/>
</dbReference>
<dbReference type="InterPro" id="IPR003180">
    <property type="entry name" value="MPG"/>
</dbReference>
<dbReference type="EMBL" id="QHBU01000268">
    <property type="protein sequence ID" value="PZR78178.1"/>
    <property type="molecule type" value="Genomic_DNA"/>
</dbReference>
<dbReference type="HAMAP" id="MF_00527">
    <property type="entry name" value="3MGH"/>
    <property type="match status" value="1"/>
</dbReference>
<keyword evidence="2 5" id="KW-0227">DNA damage</keyword>
<dbReference type="GO" id="GO:0003677">
    <property type="term" value="F:DNA binding"/>
    <property type="evidence" value="ECO:0007669"/>
    <property type="project" value="InterPro"/>
</dbReference>
<dbReference type="EMBL" id="JAEKNS010000069">
    <property type="protein sequence ID" value="MBJ7594479.1"/>
    <property type="molecule type" value="Genomic_DNA"/>
</dbReference>
<dbReference type="NCBIfam" id="TIGR00567">
    <property type="entry name" value="3mg"/>
    <property type="match status" value="1"/>
</dbReference>
<keyword evidence="4 5" id="KW-0234">DNA repair</keyword>
<dbReference type="SUPFAM" id="SSF50486">
    <property type="entry name" value="FMT C-terminal domain-like"/>
    <property type="match status" value="1"/>
</dbReference>
<evidence type="ECO:0000313" key="6">
    <source>
        <dbReference type="EMBL" id="MBJ7594479.1"/>
    </source>
</evidence>
<dbReference type="AlphaFoldDB" id="A0A2W5ZXZ8"/>
<evidence type="ECO:0000256" key="4">
    <source>
        <dbReference type="ARBA" id="ARBA00023204"/>
    </source>
</evidence>
<evidence type="ECO:0000313" key="9">
    <source>
        <dbReference type="Proteomes" id="UP000606991"/>
    </source>
</evidence>
<name>A0A2W5ZXZ8_9BACT</name>
<evidence type="ECO:0000256" key="3">
    <source>
        <dbReference type="ARBA" id="ARBA00022801"/>
    </source>
</evidence>
<protein>
    <recommendedName>
        <fullName evidence="5">Putative 3-methyladenine DNA glycosylase</fullName>
        <ecNumber evidence="5">3.2.2.-</ecNumber>
    </recommendedName>
</protein>
<evidence type="ECO:0000256" key="1">
    <source>
        <dbReference type="ARBA" id="ARBA00009232"/>
    </source>
</evidence>
<evidence type="ECO:0000313" key="8">
    <source>
        <dbReference type="Proteomes" id="UP000248724"/>
    </source>
</evidence>
<dbReference type="Proteomes" id="UP000606991">
    <property type="component" value="Unassembled WGS sequence"/>
</dbReference>
<comment type="caution">
    <text evidence="7">The sequence shown here is derived from an EMBL/GenBank/DDBJ whole genome shotgun (WGS) entry which is preliminary data.</text>
</comment>
<evidence type="ECO:0000313" key="7">
    <source>
        <dbReference type="EMBL" id="PZR78178.1"/>
    </source>
</evidence>
<dbReference type="PANTHER" id="PTHR10429">
    <property type="entry name" value="DNA-3-METHYLADENINE GLYCOSYLASE"/>
    <property type="match status" value="1"/>
</dbReference>
<dbReference type="Pfam" id="PF02245">
    <property type="entry name" value="Pur_DNA_glyco"/>
    <property type="match status" value="1"/>
</dbReference>
<dbReference type="PANTHER" id="PTHR10429:SF0">
    <property type="entry name" value="DNA-3-METHYLADENINE GLYCOSYLASE"/>
    <property type="match status" value="1"/>
</dbReference>
<proteinExistence type="inferred from homology"/>
<comment type="similarity">
    <text evidence="1 5">Belongs to the DNA glycosylase MPG family.</text>
</comment>
<organism evidence="7 8">
    <name type="scientific">Candidatus Aeolococcus gillhamiae</name>
    <dbReference type="NCBI Taxonomy" id="3127015"/>
    <lineage>
        <taxon>Bacteria</taxon>
        <taxon>Bacillati</taxon>
        <taxon>Candidatus Dormiibacterota</taxon>
        <taxon>Candidatus Dormibacteria</taxon>
        <taxon>Candidatus Aeolococcales</taxon>
        <taxon>Candidatus Aeolococcaceae</taxon>
        <taxon>Candidatus Aeolococcus</taxon>
    </lineage>
</organism>
<keyword evidence="3 5" id="KW-0378">Hydrolase</keyword>
<dbReference type="NCBIfam" id="NF002003">
    <property type="entry name" value="PRK00802.1-3"/>
    <property type="match status" value="1"/>
</dbReference>
<accession>A0A2W5ZXZ8</accession>
<evidence type="ECO:0000256" key="5">
    <source>
        <dbReference type="HAMAP-Rule" id="MF_00527"/>
    </source>
</evidence>
<dbReference type="EC" id="3.2.2.-" evidence="5"/>
<keyword evidence="6" id="KW-0326">Glycosidase</keyword>
<evidence type="ECO:0000256" key="2">
    <source>
        <dbReference type="ARBA" id="ARBA00022763"/>
    </source>
</evidence>
<dbReference type="InterPro" id="IPR036995">
    <property type="entry name" value="MPG_sf"/>
</dbReference>
<dbReference type="InterPro" id="IPR011034">
    <property type="entry name" value="Formyl_transferase-like_C_sf"/>
</dbReference>
<dbReference type="GO" id="GO:0003905">
    <property type="term" value="F:alkylbase DNA N-glycosylase activity"/>
    <property type="evidence" value="ECO:0007669"/>
    <property type="project" value="InterPro"/>
</dbReference>
<gene>
    <name evidence="7" type="ORF">DLM65_13825</name>
    <name evidence="6" type="ORF">JF886_06375</name>
</gene>
<dbReference type="CDD" id="cd00540">
    <property type="entry name" value="AAG"/>
    <property type="match status" value="1"/>
</dbReference>
<sequence length="201" mass="21277">MSRTFLARGAVEVAHDLIGAELVVDAGTAEEVRATIVEVEAYLGPEDPASHAFRGPTPRASIMFGPAGHLYVYLSYGMHHCANVVCGPDGSASAVLLRAAGVTRGEQVVRRRRATTVPSDRLLSGPGNLCRGLAIGATDNGLDLCRPGRVYLEARSREVPLSSGPRVGISRAADLPLRFWWTGRPAVSRNAVPPVKKGTGQ</sequence>
<dbReference type="Proteomes" id="UP000248724">
    <property type="component" value="Unassembled WGS sequence"/>
</dbReference>
<reference evidence="7" key="2">
    <citation type="submission" date="2018-05" db="EMBL/GenBank/DDBJ databases">
        <authorList>
            <person name="Ferrari B."/>
        </authorList>
    </citation>
    <scope>NUCLEOTIDE SEQUENCE</scope>
    <source>
        <strain evidence="7">RRmetagenome_bin12</strain>
    </source>
</reference>
<reference evidence="7 8" key="1">
    <citation type="journal article" date="2017" name="Nature">
        <title>Atmospheric trace gases support primary production in Antarctic desert surface soil.</title>
        <authorList>
            <person name="Ji M."/>
            <person name="Greening C."/>
            <person name="Vanwonterghem I."/>
            <person name="Carere C.R."/>
            <person name="Bay S.K."/>
            <person name="Steen J.A."/>
            <person name="Montgomery K."/>
            <person name="Lines T."/>
            <person name="Beardall J."/>
            <person name="van Dorst J."/>
            <person name="Snape I."/>
            <person name="Stott M.B."/>
            <person name="Hugenholtz P."/>
            <person name="Ferrari B.C."/>
        </authorList>
    </citation>
    <scope>NUCLEOTIDE SEQUENCE [LARGE SCALE GENOMIC DNA]</scope>
    <source>
        <strain evidence="7">RRmetagenome_bin12</strain>
    </source>
</reference>
<dbReference type="GO" id="GO:0006284">
    <property type="term" value="P:base-excision repair"/>
    <property type="evidence" value="ECO:0007669"/>
    <property type="project" value="InterPro"/>
</dbReference>
<accession>A0A934JWF0</accession>
<reference evidence="6 9" key="3">
    <citation type="submission" date="2020-10" db="EMBL/GenBank/DDBJ databases">
        <title>Ca. Dormibacterota MAGs.</title>
        <authorList>
            <person name="Montgomery K."/>
        </authorList>
    </citation>
    <scope>NUCLEOTIDE SEQUENCE [LARGE SCALE GENOMIC DNA]</scope>
    <source>
        <strain evidence="6">SC8812_S17_18</strain>
    </source>
</reference>
<dbReference type="RefSeq" id="WP_337310734.1">
    <property type="nucleotide sequence ID" value="NZ_JAEKNS010000069.1"/>
</dbReference>